<dbReference type="Proteomes" id="UP000515163">
    <property type="component" value="Unplaced"/>
</dbReference>
<keyword evidence="1" id="KW-1185">Reference proteome</keyword>
<reference evidence="2" key="1">
    <citation type="submission" date="2025-08" db="UniProtKB">
        <authorList>
            <consortium name="RefSeq"/>
        </authorList>
    </citation>
    <scope>IDENTIFICATION</scope>
    <source>
        <tissue evidence="2">Tentacle</tissue>
    </source>
</reference>
<dbReference type="KEGG" id="aten:116296969"/>
<evidence type="ECO:0000313" key="2">
    <source>
        <dbReference type="RefSeq" id="XP_031560964.1"/>
    </source>
</evidence>
<dbReference type="OrthoDB" id="10281629at2759"/>
<accession>A0A6P8HX61</accession>
<protein>
    <submittedName>
        <fullName evidence="2">Uncharacterized protein LOC116296969</fullName>
    </submittedName>
</protein>
<sequence>MSKNASVGLTFKDDRDRDFTDTNDDPRQNCRIMAVYQGGQVDGHFLKFQKSTLTSTASNDDTKAYIRIQSAFTTEVSDKFSLWVITDRDSPTKALKLKSHDDGSYSFTVEDEPKIALLDRVSDTVADLGDFLFKKFSLAGTSKFYLTSYTNTTDGKSLLLAVDGDGHLRMDNPPTVDENDPVSVASDDKNLFVLVIT</sequence>
<name>A0A6P8HX61_ACTTE</name>
<proteinExistence type="predicted"/>
<dbReference type="RefSeq" id="XP_031560964.1">
    <property type="nucleotide sequence ID" value="XM_031705104.1"/>
</dbReference>
<gene>
    <name evidence="2" type="primary">LOC116296969</name>
</gene>
<evidence type="ECO:0000313" key="1">
    <source>
        <dbReference type="Proteomes" id="UP000515163"/>
    </source>
</evidence>
<dbReference type="InParanoid" id="A0A6P8HX61"/>
<organism evidence="1 2">
    <name type="scientific">Actinia tenebrosa</name>
    <name type="common">Australian red waratah sea anemone</name>
    <dbReference type="NCBI Taxonomy" id="6105"/>
    <lineage>
        <taxon>Eukaryota</taxon>
        <taxon>Metazoa</taxon>
        <taxon>Cnidaria</taxon>
        <taxon>Anthozoa</taxon>
        <taxon>Hexacorallia</taxon>
        <taxon>Actiniaria</taxon>
        <taxon>Actiniidae</taxon>
        <taxon>Actinia</taxon>
    </lineage>
</organism>
<dbReference type="AlphaFoldDB" id="A0A6P8HX61"/>
<dbReference type="GeneID" id="116296969"/>